<proteinExistence type="predicted"/>
<dbReference type="AlphaFoldDB" id="A0A645I816"/>
<organism evidence="2">
    <name type="scientific">bioreactor metagenome</name>
    <dbReference type="NCBI Taxonomy" id="1076179"/>
    <lineage>
        <taxon>unclassified sequences</taxon>
        <taxon>metagenomes</taxon>
        <taxon>ecological metagenomes</taxon>
    </lineage>
</organism>
<gene>
    <name evidence="2" type="ORF">SDC9_195073</name>
</gene>
<reference evidence="2" key="1">
    <citation type="submission" date="2019-08" db="EMBL/GenBank/DDBJ databases">
        <authorList>
            <person name="Kucharzyk K."/>
            <person name="Murdoch R.W."/>
            <person name="Higgins S."/>
            <person name="Loffler F."/>
        </authorList>
    </citation>
    <scope>NUCLEOTIDE SEQUENCE</scope>
</reference>
<feature type="domain" description="Fe/B12 periplasmic-binding" evidence="1">
    <location>
        <begin position="1"/>
        <end position="69"/>
    </location>
</feature>
<comment type="caution">
    <text evidence="2">The sequence shown here is derived from an EMBL/GenBank/DDBJ whole genome shotgun (WGS) entry which is preliminary data.</text>
</comment>
<name>A0A645I816_9ZZZZ</name>
<accession>A0A645I816</accession>
<protein>
    <recommendedName>
        <fullName evidence="1">Fe/B12 periplasmic-binding domain-containing protein</fullName>
    </recommendedName>
</protein>
<dbReference type="PROSITE" id="PS50983">
    <property type="entry name" value="FE_B12_PBP"/>
    <property type="match status" value="1"/>
</dbReference>
<sequence>MDIVISWFYNAAERDRVNALPLYAAIPAVRRGSAVSLIDPALVMASSSGAPLAVDWMLERLTPLLLEAAAKVA</sequence>
<dbReference type="EMBL" id="VSSQ01108985">
    <property type="protein sequence ID" value="MPN47471.1"/>
    <property type="molecule type" value="Genomic_DNA"/>
</dbReference>
<evidence type="ECO:0000313" key="2">
    <source>
        <dbReference type="EMBL" id="MPN47471.1"/>
    </source>
</evidence>
<evidence type="ECO:0000259" key="1">
    <source>
        <dbReference type="PROSITE" id="PS50983"/>
    </source>
</evidence>
<dbReference type="Gene3D" id="3.40.50.1980">
    <property type="entry name" value="Nitrogenase molybdenum iron protein domain"/>
    <property type="match status" value="1"/>
</dbReference>
<dbReference type="InterPro" id="IPR002491">
    <property type="entry name" value="ABC_transptr_periplasmic_BD"/>
</dbReference>